<dbReference type="GO" id="GO:0008880">
    <property type="term" value="F:glucuronate isomerase activity"/>
    <property type="evidence" value="ECO:0007669"/>
    <property type="project" value="InterPro"/>
</dbReference>
<dbReference type="GO" id="GO:0019310">
    <property type="term" value="P:inositol catabolic process"/>
    <property type="evidence" value="ECO:0007669"/>
    <property type="project" value="InterPro"/>
</dbReference>
<dbReference type="Gene3D" id="2.60.120.10">
    <property type="entry name" value="Jelly Rolls"/>
    <property type="match status" value="2"/>
</dbReference>
<dbReference type="InterPro" id="IPR014710">
    <property type="entry name" value="RmlC-like_jellyroll"/>
</dbReference>
<dbReference type="PIRSF" id="PIRSF036628">
    <property type="entry name" value="IolB"/>
    <property type="match status" value="1"/>
</dbReference>
<dbReference type="PANTHER" id="PTHR39193:SF1">
    <property type="entry name" value="5-DEOXY-GLUCURONATE ISOMERASE"/>
    <property type="match status" value="1"/>
</dbReference>
<dbReference type="InterPro" id="IPR024203">
    <property type="entry name" value="Deoxy-glucuronate_isom_IolB"/>
</dbReference>
<protein>
    <submittedName>
        <fullName evidence="2">Myo-inositol catabolism IolB domain protein</fullName>
    </submittedName>
</protein>
<evidence type="ECO:0000313" key="2">
    <source>
        <dbReference type="EMBL" id="SLM13731.1"/>
    </source>
</evidence>
<dbReference type="SUPFAM" id="SSF51182">
    <property type="entry name" value="RmlC-like cupins"/>
    <property type="match status" value="1"/>
</dbReference>
<dbReference type="InterPro" id="IPR011051">
    <property type="entry name" value="RmlC_Cupin_sf"/>
</dbReference>
<dbReference type="PANTHER" id="PTHR39193">
    <property type="entry name" value="5-DEOXY-GLUCURONATE ISOMERASE"/>
    <property type="match status" value="1"/>
</dbReference>
<reference evidence="2" key="1">
    <citation type="submission" date="2017-02" db="EMBL/GenBank/DDBJ databases">
        <authorList>
            <person name="Regsiter A."/>
            <person name="William W."/>
        </authorList>
    </citation>
    <scope>NUCLEOTIDE SEQUENCE</scope>
    <source>
        <strain evidence="2">Bib</strain>
    </source>
</reference>
<keyword evidence="1" id="KW-0413">Isomerase</keyword>
<gene>
    <name evidence="2" type="ORF">SPIROBIBN47_290183</name>
</gene>
<name>A0A3P3XJJ2_9SPIR</name>
<dbReference type="AlphaFoldDB" id="A0A3P3XJJ2"/>
<dbReference type="Pfam" id="PF04962">
    <property type="entry name" value="KduI"/>
    <property type="match status" value="1"/>
</dbReference>
<sequence length="294" mass="33664">MVLHHSGDYAEGYELLVLRSGDRAHMLMDFASLSLQKGTSWRSNANDERAFLLAEGMVEFLVSTKVEWVGSSEDWIPDLKSIYIESLAEGGTRIRASRTSLLEENPIVLHLPAGTEVEIQALSERAVLYVSATSNDARFAPRLYLPFECQTEFRNEGTLQETSTRIVRTVFNKTNAPWSNLVLGEVVNQPGRWSSYPPHHHPQPEIYHYRFYPEQGFGMTALGTEAYLVRNRDTLLITDSKDHPQVAAPGYAMWYLWVIRHLDGNPYISPEFNPDHVWVDKPGAQIWEMRRERQ</sequence>
<organism evidence="2">
    <name type="scientific">uncultured spirochete</name>
    <dbReference type="NCBI Taxonomy" id="156406"/>
    <lineage>
        <taxon>Bacteria</taxon>
        <taxon>Pseudomonadati</taxon>
        <taxon>Spirochaetota</taxon>
        <taxon>Spirochaetia</taxon>
        <taxon>Spirochaetales</taxon>
        <taxon>environmental samples</taxon>
    </lineage>
</organism>
<accession>A0A3P3XJJ2</accession>
<evidence type="ECO:0000256" key="1">
    <source>
        <dbReference type="ARBA" id="ARBA00023235"/>
    </source>
</evidence>
<dbReference type="EMBL" id="FWDM01000022">
    <property type="protein sequence ID" value="SLM13731.1"/>
    <property type="molecule type" value="Genomic_DNA"/>
</dbReference>
<proteinExistence type="predicted"/>
<dbReference type="InterPro" id="IPR021120">
    <property type="entry name" value="KduI/IolB_isomerase"/>
</dbReference>